<evidence type="ECO:0000313" key="1">
    <source>
        <dbReference type="EMBL" id="GEY57367.1"/>
    </source>
</evidence>
<name>A0A699HPA6_TANCI</name>
<gene>
    <name evidence="1" type="ORF">Tci_429341</name>
</gene>
<evidence type="ECO:0008006" key="2">
    <source>
        <dbReference type="Google" id="ProtNLM"/>
    </source>
</evidence>
<dbReference type="AlphaFoldDB" id="A0A699HPA6"/>
<comment type="caution">
    <text evidence="1">The sequence shown here is derived from an EMBL/GenBank/DDBJ whole genome shotgun (WGS) entry which is preliminary data.</text>
</comment>
<protein>
    <recommendedName>
        <fullName evidence="2">Integrase, catalytic region, zinc finger, CCHC-type, peptidase aspartic, catalytic</fullName>
    </recommendedName>
</protein>
<organism evidence="1">
    <name type="scientific">Tanacetum cinerariifolium</name>
    <name type="common">Dalmatian daisy</name>
    <name type="synonym">Chrysanthemum cinerariifolium</name>
    <dbReference type="NCBI Taxonomy" id="118510"/>
    <lineage>
        <taxon>Eukaryota</taxon>
        <taxon>Viridiplantae</taxon>
        <taxon>Streptophyta</taxon>
        <taxon>Embryophyta</taxon>
        <taxon>Tracheophyta</taxon>
        <taxon>Spermatophyta</taxon>
        <taxon>Magnoliopsida</taxon>
        <taxon>eudicotyledons</taxon>
        <taxon>Gunneridae</taxon>
        <taxon>Pentapetalae</taxon>
        <taxon>asterids</taxon>
        <taxon>campanulids</taxon>
        <taxon>Asterales</taxon>
        <taxon>Asteraceae</taxon>
        <taxon>Asteroideae</taxon>
        <taxon>Anthemideae</taxon>
        <taxon>Anthemidinae</taxon>
        <taxon>Tanacetum</taxon>
    </lineage>
</organism>
<accession>A0A699HPA6</accession>
<reference evidence="1" key="1">
    <citation type="journal article" date="2019" name="Sci. Rep.">
        <title>Draft genome of Tanacetum cinerariifolium, the natural source of mosquito coil.</title>
        <authorList>
            <person name="Yamashiro T."/>
            <person name="Shiraishi A."/>
            <person name="Satake H."/>
            <person name="Nakayama K."/>
        </authorList>
    </citation>
    <scope>NUCLEOTIDE SEQUENCE</scope>
</reference>
<proteinExistence type="predicted"/>
<sequence length="511" mass="59068">MTWFEQLEIHLRDLYLNNSSYAVDAFKLAFRTFFDEEHQTFRLKMFLNLDQLRLQLERENIHEVNAKTCLEVLRTQFREFFTSKGVNSSDHLNQCWQQDFKEYMLCKPDTYRRDLLENLDTLEAIIHRVLNEEILHEHEIKKSFRLQSQDVQINPVQAVDDSLIVSKSSWIDSENNNALSKSMNETQLQQHESLVTESTTLEANLNTDVKALDVRSIFTESSETKSGKHDISSSSRNYITHAMDADIRLVNDQVPFAEEKRFTIASLKNELRKLIGNSVNTKFAKPSTLRKPVLQPLRNQSFIRQPTAFRSERPKFPKLWCAFQVDVKNYLPKPVTPHYLPKVRESVFVKLHHVIASGSSRNSSKESYGSNDIAHNYYLEEAKKNTQDKNTNLKPRVMHTTSLQNTTNSSKPNPRSNNQVSRSLLVSKSSCGMSNAVPLVDHSRNSSSFSDSKHFICLTCQKCIFNANHGDCITKFLKEVNYRAKVQSLKTRNNNKPINQIILKNMVGRFL</sequence>
<dbReference type="EMBL" id="BKCJ010190123">
    <property type="protein sequence ID" value="GEY57367.1"/>
    <property type="molecule type" value="Genomic_DNA"/>
</dbReference>